<accession>Q4UD38</accession>
<evidence type="ECO:0000256" key="5">
    <source>
        <dbReference type="ARBA" id="ARBA00025770"/>
    </source>
</evidence>
<organism evidence="8 9">
    <name type="scientific">Theileria annulata</name>
    <dbReference type="NCBI Taxonomy" id="5874"/>
    <lineage>
        <taxon>Eukaryota</taxon>
        <taxon>Sar</taxon>
        <taxon>Alveolata</taxon>
        <taxon>Apicomplexa</taxon>
        <taxon>Aconoidasida</taxon>
        <taxon>Piroplasmida</taxon>
        <taxon>Theileriidae</taxon>
        <taxon>Theileria</taxon>
    </lineage>
</organism>
<evidence type="ECO:0000313" key="8">
    <source>
        <dbReference type="EMBL" id="CAI75263.1"/>
    </source>
</evidence>
<feature type="compositionally biased region" description="Basic and acidic residues" evidence="7">
    <location>
        <begin position="149"/>
        <end position="162"/>
    </location>
</feature>
<dbReference type="PANTHER" id="PTHR12056:SF2">
    <property type="entry name" value="GEO11084P1"/>
    <property type="match status" value="1"/>
</dbReference>
<dbReference type="PANTHER" id="PTHR12056">
    <property type="entry name" value="DNA-DIRECTED RNA POLYMERASES I, II, AND III"/>
    <property type="match status" value="1"/>
</dbReference>
<dbReference type="InParanoid" id="Q4UD38"/>
<dbReference type="VEuPathDB" id="PiroplasmaDB:TA02675"/>
<evidence type="ECO:0000256" key="1">
    <source>
        <dbReference type="ARBA" id="ARBA00004123"/>
    </source>
</evidence>
<comment type="subcellular location">
    <subcellularLocation>
        <location evidence="1">Nucleus</location>
    </subcellularLocation>
</comment>
<dbReference type="SUPFAM" id="SSF143503">
    <property type="entry name" value="PUG domain-like"/>
    <property type="match status" value="1"/>
</dbReference>
<evidence type="ECO:0000256" key="7">
    <source>
        <dbReference type="SAM" id="MobiDB-lite"/>
    </source>
</evidence>
<keyword evidence="3" id="KW-0862">Zinc</keyword>
<dbReference type="GO" id="GO:0005666">
    <property type="term" value="C:RNA polymerase III complex"/>
    <property type="evidence" value="ECO:0007669"/>
    <property type="project" value="TreeGrafter"/>
</dbReference>
<evidence type="ECO:0000256" key="4">
    <source>
        <dbReference type="ARBA" id="ARBA00023242"/>
    </source>
</evidence>
<dbReference type="STRING" id="5874.Q4UD38"/>
<dbReference type="GO" id="GO:0003677">
    <property type="term" value="F:DNA binding"/>
    <property type="evidence" value="ECO:0007669"/>
    <property type="project" value="InterPro"/>
</dbReference>
<dbReference type="Pfam" id="PF03604">
    <property type="entry name" value="Zn_ribbon_RPAB4"/>
    <property type="match status" value="1"/>
</dbReference>
<dbReference type="EMBL" id="CR940352">
    <property type="protein sequence ID" value="CAI75263.1"/>
    <property type="molecule type" value="Genomic_DNA"/>
</dbReference>
<feature type="coiled-coil region" evidence="6">
    <location>
        <begin position="377"/>
        <end position="404"/>
    </location>
</feature>
<reference evidence="8 9" key="1">
    <citation type="journal article" date="2005" name="Science">
        <title>Genome of the host-cell transforming parasite Theileria annulata compared with T. parva.</title>
        <authorList>
            <person name="Pain A."/>
            <person name="Renauld H."/>
            <person name="Berriman M."/>
            <person name="Murphy L."/>
            <person name="Yeats C.A."/>
            <person name="Weir W."/>
            <person name="Kerhornou A."/>
            <person name="Aslett M."/>
            <person name="Bishop R."/>
            <person name="Bouchier C."/>
            <person name="Cochet M."/>
            <person name="Coulson R.M.R."/>
            <person name="Cronin A."/>
            <person name="de Villiers E.P."/>
            <person name="Fraser A."/>
            <person name="Fosker N."/>
            <person name="Gardner M."/>
            <person name="Goble A."/>
            <person name="Griffiths-Jones S."/>
            <person name="Harris D.E."/>
            <person name="Katzer F."/>
            <person name="Larke N."/>
            <person name="Lord A."/>
            <person name="Maser P."/>
            <person name="McKellar S."/>
            <person name="Mooney P."/>
            <person name="Morton F."/>
            <person name="Nene V."/>
            <person name="O'Neil S."/>
            <person name="Price C."/>
            <person name="Quail M.A."/>
            <person name="Rabbinowitsch E."/>
            <person name="Rawlings N.D."/>
            <person name="Rutter S."/>
            <person name="Saunders D."/>
            <person name="Seeger K."/>
            <person name="Shah T."/>
            <person name="Squares R."/>
            <person name="Squares S."/>
            <person name="Tivey A."/>
            <person name="Walker A.R."/>
            <person name="Woodward J."/>
            <person name="Dobbelaere D.A.E."/>
            <person name="Langsley G."/>
            <person name="Rajandream M.A."/>
            <person name="McKeever D."/>
            <person name="Shiels B."/>
            <person name="Tait A."/>
            <person name="Barrell B.G."/>
            <person name="Hall N."/>
        </authorList>
    </citation>
    <scope>NUCLEOTIDE SEQUENCE [LARGE SCALE GENOMIC DNA]</scope>
    <source>
        <strain evidence="9">Ankara</strain>
    </source>
</reference>
<comment type="similarity">
    <text evidence="5">Belongs to the archaeal Rpo12/eukaryotic RPC10 RNA polymerase subunit family.</text>
</comment>
<feature type="region of interest" description="Disordered" evidence="7">
    <location>
        <begin position="423"/>
        <end position="444"/>
    </location>
</feature>
<dbReference type="OrthoDB" id="360701at2759"/>
<dbReference type="GO" id="GO:0006351">
    <property type="term" value="P:DNA-templated transcription"/>
    <property type="evidence" value="ECO:0007669"/>
    <property type="project" value="InterPro"/>
</dbReference>
<feature type="region of interest" description="Disordered" evidence="7">
    <location>
        <begin position="146"/>
        <end position="166"/>
    </location>
</feature>
<dbReference type="InterPro" id="IPR006591">
    <property type="entry name" value="RNAP_P/RPABC4"/>
</dbReference>
<dbReference type="AlphaFoldDB" id="Q4UD38"/>
<dbReference type="Gene3D" id="1.20.58.2190">
    <property type="match status" value="1"/>
</dbReference>
<evidence type="ECO:0000256" key="6">
    <source>
        <dbReference type="SAM" id="Coils"/>
    </source>
</evidence>
<gene>
    <name evidence="8" type="ORF">TA02675</name>
</gene>
<dbReference type="InterPro" id="IPR029040">
    <property type="entry name" value="RPABC4/Spt4"/>
</dbReference>
<dbReference type="InterPro" id="IPR039747">
    <property type="entry name" value="RPABC4"/>
</dbReference>
<keyword evidence="6" id="KW-0175">Coiled coil</keyword>
<feature type="compositionally biased region" description="Polar residues" evidence="7">
    <location>
        <begin position="431"/>
        <end position="441"/>
    </location>
</feature>
<dbReference type="GO" id="GO:0008270">
    <property type="term" value="F:zinc ion binding"/>
    <property type="evidence" value="ECO:0007669"/>
    <property type="project" value="InterPro"/>
</dbReference>
<dbReference type="GO" id="GO:0005736">
    <property type="term" value="C:RNA polymerase I complex"/>
    <property type="evidence" value="ECO:0007669"/>
    <property type="project" value="TreeGrafter"/>
</dbReference>
<keyword evidence="4" id="KW-0539">Nucleus</keyword>
<dbReference type="eggNOG" id="ENOG502RSUQ">
    <property type="taxonomic scope" value="Eukaryota"/>
</dbReference>
<keyword evidence="9" id="KW-1185">Reference proteome</keyword>
<evidence type="ECO:0000256" key="3">
    <source>
        <dbReference type="ARBA" id="ARBA00022833"/>
    </source>
</evidence>
<keyword evidence="2" id="KW-0479">Metal-binding</keyword>
<dbReference type="GO" id="GO:0005665">
    <property type="term" value="C:RNA polymerase II, core complex"/>
    <property type="evidence" value="ECO:0007669"/>
    <property type="project" value="TreeGrafter"/>
</dbReference>
<dbReference type="SMART" id="SM00659">
    <property type="entry name" value="RPOLCX"/>
    <property type="match status" value="1"/>
</dbReference>
<evidence type="ECO:0000313" key="9">
    <source>
        <dbReference type="Proteomes" id="UP000001950"/>
    </source>
</evidence>
<dbReference type="OMA" id="VDCLYLV"/>
<dbReference type="InterPro" id="IPR036339">
    <property type="entry name" value="PUB-like_dom_sf"/>
</dbReference>
<dbReference type="Gene3D" id="2.20.28.30">
    <property type="entry name" value="RNA polymerase ii, chain L"/>
    <property type="match status" value="1"/>
</dbReference>
<dbReference type="KEGG" id="tan:TA02675"/>
<dbReference type="RefSeq" id="XP_954739.1">
    <property type="nucleotide sequence ID" value="XM_949646.1"/>
</dbReference>
<proteinExistence type="inferred from homology"/>
<sequence length="468" mass="54729">MESGFNDTEDLIEPITYICGECGHDVALQPTSAVRCRNCGSRILYKKRSYRELKTLAEVLYSTPESKLLDVYSKFEHFKTKLNSLLSSIARYRIQLQASEDNAIFGPKTLKIVQSVVSDYDKLYEIYQENLFEVFSPLEHIWNEGLNGSKDESDNTEKDDVKSINQETKSQLNQIEEYKKKLKDNIKEFEQVDFERIRNEETELSGLLNKVLKIYREDPCDNLETILCDICEAHPDEFLKIVENVANLVKEISRRPDELSLRVLRLNNEKLREDFLSHHNSVKLLKFAGFKIATTSDIQQTLSNCLNTNILLVNMKFDEEYFLYLHEPDMFTIYNKWRAWLDNLNYISDSLTNFNTAMSKKNSKTAVKKRINIIKTEFMINNKKKELRRELKKLQNHVKSQFLKLTINSDTDNVKDGIPEIDITKTKPKNRGTNFSRSFDSSRPLRARDKKIIQASLKRKRKLTMQLN</sequence>
<dbReference type="Proteomes" id="UP000001950">
    <property type="component" value="Chromosome 3"/>
</dbReference>
<dbReference type="GO" id="GO:0003899">
    <property type="term" value="F:DNA-directed RNA polymerase activity"/>
    <property type="evidence" value="ECO:0007669"/>
    <property type="project" value="InterPro"/>
</dbReference>
<dbReference type="GeneID" id="3865136"/>
<name>Q4UD38_THEAN</name>
<evidence type="ECO:0000256" key="2">
    <source>
        <dbReference type="ARBA" id="ARBA00022723"/>
    </source>
</evidence>
<protein>
    <submittedName>
        <fullName evidence="8">Uncharacterized protein</fullName>
    </submittedName>
</protein>
<dbReference type="SUPFAM" id="SSF63393">
    <property type="entry name" value="RNA polymerase subunits"/>
    <property type="match status" value="1"/>
</dbReference>